<name>A0A6V8P083_9ACTN</name>
<feature type="non-terminal residue" evidence="1">
    <location>
        <position position="1"/>
    </location>
</feature>
<dbReference type="AlphaFoldDB" id="A0A6V8P083"/>
<proteinExistence type="predicted"/>
<comment type="caution">
    <text evidence="1">The sequence shown here is derived from an EMBL/GenBank/DDBJ whole genome shotgun (WGS) entry which is preliminary data.</text>
</comment>
<gene>
    <name evidence="1" type="ORF">HKBW3S09_01662</name>
</gene>
<organism evidence="1 2">
    <name type="scientific">Candidatus Hakubella thermalkaliphila</name>
    <dbReference type="NCBI Taxonomy" id="2754717"/>
    <lineage>
        <taxon>Bacteria</taxon>
        <taxon>Bacillati</taxon>
        <taxon>Actinomycetota</taxon>
        <taxon>Actinomycetota incertae sedis</taxon>
        <taxon>Candidatus Hakubellales</taxon>
        <taxon>Candidatus Hakubellaceae</taxon>
        <taxon>Candidatus Hakubella</taxon>
    </lineage>
</organism>
<sequence length="39" mass="4400">PVLTTLKIIKEEGVWFESTNLAYLTPKSLGFSGLILWYA</sequence>
<dbReference type="Proteomes" id="UP000585609">
    <property type="component" value="Unassembled WGS sequence"/>
</dbReference>
<dbReference type="EMBL" id="BLRW01000397">
    <property type="protein sequence ID" value="GFP24196.1"/>
    <property type="molecule type" value="Genomic_DNA"/>
</dbReference>
<accession>A0A6V8P083</accession>
<evidence type="ECO:0000313" key="1">
    <source>
        <dbReference type="EMBL" id="GFP24196.1"/>
    </source>
</evidence>
<protein>
    <submittedName>
        <fullName evidence="1">Uncharacterized protein</fullName>
    </submittedName>
</protein>
<reference evidence="1 2" key="1">
    <citation type="journal article" date="2020" name="Front. Microbiol.">
        <title>Single-cell genomics of novel Actinobacteria with the Wood-Ljungdahl pathway discovered in a serpentinizing system.</title>
        <authorList>
            <person name="Merino N."/>
            <person name="Kawai M."/>
            <person name="Boyd E.S."/>
            <person name="Colman D.R."/>
            <person name="McGlynn S.E."/>
            <person name="Nealson K.H."/>
            <person name="Kurokawa K."/>
            <person name="Hongoh Y."/>
        </authorList>
    </citation>
    <scope>NUCLEOTIDE SEQUENCE [LARGE SCALE GENOMIC DNA]</scope>
    <source>
        <strain evidence="1 2">S09_30</strain>
    </source>
</reference>
<evidence type="ECO:0000313" key="2">
    <source>
        <dbReference type="Proteomes" id="UP000585609"/>
    </source>
</evidence>